<evidence type="ECO:0000256" key="5">
    <source>
        <dbReference type="ARBA" id="ARBA00022692"/>
    </source>
</evidence>
<dbReference type="Proteomes" id="UP000199518">
    <property type="component" value="Unassembled WGS sequence"/>
</dbReference>
<dbReference type="GO" id="GO:0016763">
    <property type="term" value="F:pentosyltransferase activity"/>
    <property type="evidence" value="ECO:0007669"/>
    <property type="project" value="TreeGrafter"/>
</dbReference>
<feature type="transmembrane region" description="Helical" evidence="9">
    <location>
        <begin position="155"/>
        <end position="174"/>
    </location>
</feature>
<gene>
    <name evidence="10" type="ORF">SAMN05421753_109168</name>
</gene>
<dbReference type="PANTHER" id="PTHR33908:SF11">
    <property type="entry name" value="MEMBRANE PROTEIN"/>
    <property type="match status" value="1"/>
</dbReference>
<keyword evidence="6 9" id="KW-1133">Transmembrane helix</keyword>
<keyword evidence="2" id="KW-1003">Cell membrane</keyword>
<feature type="transmembrane region" description="Helical" evidence="9">
    <location>
        <begin position="358"/>
        <end position="377"/>
    </location>
</feature>
<evidence type="ECO:0000313" key="11">
    <source>
        <dbReference type="Proteomes" id="UP000199518"/>
    </source>
</evidence>
<feature type="compositionally biased region" description="Low complexity" evidence="8">
    <location>
        <begin position="590"/>
        <end position="609"/>
    </location>
</feature>
<dbReference type="GO" id="GO:0009103">
    <property type="term" value="P:lipopolysaccharide biosynthetic process"/>
    <property type="evidence" value="ECO:0007669"/>
    <property type="project" value="UniProtKB-ARBA"/>
</dbReference>
<keyword evidence="4 10" id="KW-0808">Transferase</keyword>
<evidence type="ECO:0000256" key="6">
    <source>
        <dbReference type="ARBA" id="ARBA00022989"/>
    </source>
</evidence>
<evidence type="ECO:0000256" key="7">
    <source>
        <dbReference type="ARBA" id="ARBA00023136"/>
    </source>
</evidence>
<feature type="transmembrane region" description="Helical" evidence="9">
    <location>
        <begin position="24"/>
        <end position="44"/>
    </location>
</feature>
<dbReference type="AlphaFoldDB" id="A0A1I3IL55"/>
<feature type="compositionally biased region" description="Pro residues" evidence="8">
    <location>
        <begin position="567"/>
        <end position="589"/>
    </location>
</feature>
<dbReference type="PANTHER" id="PTHR33908">
    <property type="entry name" value="MANNOSYLTRANSFERASE YKCB-RELATED"/>
    <property type="match status" value="1"/>
</dbReference>
<feature type="transmembrane region" description="Helical" evidence="9">
    <location>
        <begin position="126"/>
        <end position="149"/>
    </location>
</feature>
<feature type="transmembrane region" description="Helical" evidence="9">
    <location>
        <begin position="214"/>
        <end position="242"/>
    </location>
</feature>
<feature type="transmembrane region" description="Helical" evidence="9">
    <location>
        <begin position="415"/>
        <end position="433"/>
    </location>
</feature>
<protein>
    <submittedName>
        <fullName evidence="10">Dolichyl-phosphate-mannose-protein mannosyltransferase</fullName>
    </submittedName>
</protein>
<evidence type="ECO:0000256" key="1">
    <source>
        <dbReference type="ARBA" id="ARBA00004651"/>
    </source>
</evidence>
<dbReference type="STRING" id="1576369.SAMN05421753_109168"/>
<dbReference type="OrthoDB" id="244175at2"/>
<name>A0A1I3IL55_9PLAN</name>
<feature type="region of interest" description="Disordered" evidence="8">
    <location>
        <begin position="565"/>
        <end position="609"/>
    </location>
</feature>
<dbReference type="InterPro" id="IPR050297">
    <property type="entry name" value="LipidA_mod_glycosyltrf_83"/>
</dbReference>
<evidence type="ECO:0000256" key="2">
    <source>
        <dbReference type="ARBA" id="ARBA00022475"/>
    </source>
</evidence>
<keyword evidence="7 9" id="KW-0472">Membrane</keyword>
<keyword evidence="5 9" id="KW-0812">Transmembrane</keyword>
<dbReference type="RefSeq" id="WP_092050905.1">
    <property type="nucleotide sequence ID" value="NZ_FOQD01000009.1"/>
</dbReference>
<accession>A0A1I3IL55</accession>
<keyword evidence="11" id="KW-1185">Reference proteome</keyword>
<evidence type="ECO:0000256" key="3">
    <source>
        <dbReference type="ARBA" id="ARBA00022676"/>
    </source>
</evidence>
<feature type="transmembrane region" description="Helical" evidence="9">
    <location>
        <begin position="307"/>
        <end position="330"/>
    </location>
</feature>
<feature type="transmembrane region" description="Helical" evidence="9">
    <location>
        <begin position="249"/>
        <end position="270"/>
    </location>
</feature>
<reference evidence="11" key="1">
    <citation type="submission" date="2016-10" db="EMBL/GenBank/DDBJ databases">
        <authorList>
            <person name="Varghese N."/>
            <person name="Submissions S."/>
        </authorList>
    </citation>
    <scope>NUCLEOTIDE SEQUENCE [LARGE SCALE GENOMIC DNA]</scope>
    <source>
        <strain evidence="11">DSM 26348</strain>
    </source>
</reference>
<evidence type="ECO:0000256" key="4">
    <source>
        <dbReference type="ARBA" id="ARBA00022679"/>
    </source>
</evidence>
<feature type="transmembrane region" description="Helical" evidence="9">
    <location>
        <begin position="383"/>
        <end position="403"/>
    </location>
</feature>
<evidence type="ECO:0000256" key="9">
    <source>
        <dbReference type="SAM" id="Phobius"/>
    </source>
</evidence>
<proteinExistence type="predicted"/>
<organism evidence="10 11">
    <name type="scientific">Planctomicrobium piriforme</name>
    <dbReference type="NCBI Taxonomy" id="1576369"/>
    <lineage>
        <taxon>Bacteria</taxon>
        <taxon>Pseudomonadati</taxon>
        <taxon>Planctomycetota</taxon>
        <taxon>Planctomycetia</taxon>
        <taxon>Planctomycetales</taxon>
        <taxon>Planctomycetaceae</taxon>
        <taxon>Planctomicrobium</taxon>
    </lineage>
</organism>
<sequence>MSGSTKTHEATPALGVASFLSSPWLPACLGLLAFFSVLASIDVAQDVAWSANGPGLTFDEGLNVEGGVYVVESVLRSGLSAAHPATMSDIFNGKSYHPDYPPLGRLPLGLANAVLFRTIGADGHELYVITYARVASAVLFGLLVTLVSAFTRDRAGPVAGLGAGLAIWLTPRVFAHAHLASVETMMNLTYAACVLFTVYWLADRKTLRARDGILPGLFLGLALLTKIQAVFLPPVLAIWILYYWRKEGILPLLTLAGTSFVVFLLGWPWLWSDPLHRFFEYFAQTTDRVTLYCYYFGRRYADRDVPWHYPFVMFMLTTPLPALALGCWGATQEKSRKHLRSSRSRERQFKLTRKENQLLLGAFALPLVVFALPKVPVYDGERLFLVVWPIFAVWTGIGAKHAIDWARNKWNDQITTLFVAIAILVPLWTMSVLQPCQLSFYNTIIGGLRGASMAGLEPTYWGDSLTPKFLQRISDDIPEGARVGVAPVLHPLYLEGLRKDSWLRHRPDLTLVAYDDKEPNPPQYVLVIRRHADPWTSLTKKAPGTVTVGEVERQSVQLAELVKLPDPKPGPLVPDPLPAEPVPASPVPVTPQAAPIPDAPIPAILAPAQ</sequence>
<dbReference type="GO" id="GO:0005886">
    <property type="term" value="C:plasma membrane"/>
    <property type="evidence" value="ECO:0007669"/>
    <property type="project" value="UniProtKB-SubCell"/>
</dbReference>
<evidence type="ECO:0000256" key="8">
    <source>
        <dbReference type="SAM" id="MobiDB-lite"/>
    </source>
</evidence>
<dbReference type="EMBL" id="FOQD01000009">
    <property type="protein sequence ID" value="SFI48600.1"/>
    <property type="molecule type" value="Genomic_DNA"/>
</dbReference>
<comment type="subcellular location">
    <subcellularLocation>
        <location evidence="1">Cell membrane</location>
        <topology evidence="1">Multi-pass membrane protein</topology>
    </subcellularLocation>
</comment>
<keyword evidence="3 10" id="KW-0328">Glycosyltransferase</keyword>
<evidence type="ECO:0000313" key="10">
    <source>
        <dbReference type="EMBL" id="SFI48600.1"/>
    </source>
</evidence>